<proteinExistence type="predicted"/>
<dbReference type="Proteomes" id="UP000297716">
    <property type="component" value="Unassembled WGS sequence"/>
</dbReference>
<protein>
    <submittedName>
        <fullName evidence="1">Uncharacterized protein</fullName>
    </submittedName>
</protein>
<sequence length="233" mass="25840">MTAKIINDVERRDAGHASDRLPIIANCCQYSVRLHTQSQQAPSLSLATLAMCLLNGEILHNGPRESTSGLLSEMTISKCLETLLFQGFCVPGGKPDLTFNKRCRFINVHLTGSGVRTNDHLWRLGPTVDTATFPVSKVPQTKSKVGSLTPYQQDRLAQLAIILRSLSHRDLAAQIETSLDRIDKDQYGTTTFPRDYLHTMAIEVVRAIDQKRKLRLASLCKSQSTTPCTAIFT</sequence>
<gene>
    <name evidence="1" type="ORF">E0Z10_g6025</name>
</gene>
<evidence type="ECO:0000313" key="1">
    <source>
        <dbReference type="EMBL" id="TGJ82741.1"/>
    </source>
</evidence>
<dbReference type="EMBL" id="SKBN01000117">
    <property type="protein sequence ID" value="TGJ82741.1"/>
    <property type="molecule type" value="Genomic_DNA"/>
</dbReference>
<organism evidence="1 2">
    <name type="scientific">Xylaria hypoxylon</name>
    <dbReference type="NCBI Taxonomy" id="37992"/>
    <lineage>
        <taxon>Eukaryota</taxon>
        <taxon>Fungi</taxon>
        <taxon>Dikarya</taxon>
        <taxon>Ascomycota</taxon>
        <taxon>Pezizomycotina</taxon>
        <taxon>Sordariomycetes</taxon>
        <taxon>Xylariomycetidae</taxon>
        <taxon>Xylariales</taxon>
        <taxon>Xylariaceae</taxon>
        <taxon>Xylaria</taxon>
    </lineage>
</organism>
<reference evidence="1 2" key="1">
    <citation type="submission" date="2019-03" db="EMBL/GenBank/DDBJ databases">
        <title>Draft genome sequence of Xylaria hypoxylon DSM 108379, a ubiquitous saprotrophic-parasitic fungi on hardwood.</title>
        <authorList>
            <person name="Buettner E."/>
            <person name="Leonhardt S."/>
            <person name="Gebauer A.M."/>
            <person name="Liers C."/>
            <person name="Hofrichter M."/>
            <person name="Kellner H."/>
        </authorList>
    </citation>
    <scope>NUCLEOTIDE SEQUENCE [LARGE SCALE GENOMIC DNA]</scope>
    <source>
        <strain evidence="1 2">DSM 108379</strain>
    </source>
</reference>
<keyword evidence="2" id="KW-1185">Reference proteome</keyword>
<accession>A0A4Z0YTL7</accession>
<name>A0A4Z0YTL7_9PEZI</name>
<dbReference type="AlphaFoldDB" id="A0A4Z0YTL7"/>
<dbReference type="OrthoDB" id="270167at2759"/>
<dbReference type="STRING" id="37992.A0A4Z0YTL7"/>
<comment type="caution">
    <text evidence="1">The sequence shown here is derived from an EMBL/GenBank/DDBJ whole genome shotgun (WGS) entry which is preliminary data.</text>
</comment>
<evidence type="ECO:0000313" key="2">
    <source>
        <dbReference type="Proteomes" id="UP000297716"/>
    </source>
</evidence>